<keyword evidence="5" id="KW-0408">Iron</keyword>
<dbReference type="Pfam" id="PF02401">
    <property type="entry name" value="LYTB"/>
    <property type="match status" value="1"/>
</dbReference>
<evidence type="ECO:0000256" key="7">
    <source>
        <dbReference type="ARBA" id="ARBA00046313"/>
    </source>
</evidence>
<organism evidence="11 12">
    <name type="scientific">Astrephomene gubernaculifera</name>
    <dbReference type="NCBI Taxonomy" id="47775"/>
    <lineage>
        <taxon>Eukaryota</taxon>
        <taxon>Viridiplantae</taxon>
        <taxon>Chlorophyta</taxon>
        <taxon>core chlorophytes</taxon>
        <taxon>Chlorophyceae</taxon>
        <taxon>CS clade</taxon>
        <taxon>Chlamydomonadales</taxon>
        <taxon>Astrephomenaceae</taxon>
        <taxon>Astrephomene</taxon>
    </lineage>
</organism>
<dbReference type="InterPro" id="IPR003451">
    <property type="entry name" value="LytB/IspH"/>
</dbReference>
<dbReference type="Gene3D" id="3.40.1010.20">
    <property type="entry name" value="4-hydroxy-3-methylbut-2-enyl diphosphate reductase, catalytic domain"/>
    <property type="match status" value="2"/>
</dbReference>
<dbReference type="GO" id="GO:0046872">
    <property type="term" value="F:metal ion binding"/>
    <property type="evidence" value="ECO:0007669"/>
    <property type="project" value="UniProtKB-KW"/>
</dbReference>
<evidence type="ECO:0000256" key="2">
    <source>
        <dbReference type="ARBA" id="ARBA00022485"/>
    </source>
</evidence>
<evidence type="ECO:0000256" key="10">
    <source>
        <dbReference type="ARBA" id="ARBA00047177"/>
    </source>
</evidence>
<comment type="cofactor">
    <cofactor evidence="1">
        <name>[4Fe-4S] cluster</name>
        <dbReference type="ChEBI" id="CHEBI:49883"/>
    </cofactor>
</comment>
<dbReference type="HAMAP" id="MF_00191">
    <property type="entry name" value="IspH"/>
    <property type="match status" value="1"/>
</dbReference>
<comment type="similarity">
    <text evidence="9">Belongs to the IspH family.</text>
</comment>
<evidence type="ECO:0000256" key="9">
    <source>
        <dbReference type="ARBA" id="ARBA00046335"/>
    </source>
</evidence>
<comment type="pathway">
    <text evidence="7">Isoprenoid biosynthesis; isopentenyl diphosphate biosynthesis via DXP pathway; isopentenyl diphosphate from 1-deoxy-D-xylulose 5-phosphate: step 6/6.</text>
</comment>
<keyword evidence="2" id="KW-0004">4Fe-4S</keyword>
<dbReference type="PANTHER" id="PTHR31619">
    <property type="entry name" value="4-HYDROXY-3-METHYLBUT-2-ENYL DIPHOSPHATE REDUCTASE, CHLOROPLASTIC"/>
    <property type="match status" value="1"/>
</dbReference>
<evidence type="ECO:0000256" key="1">
    <source>
        <dbReference type="ARBA" id="ARBA00001966"/>
    </source>
</evidence>
<dbReference type="Proteomes" id="UP001054857">
    <property type="component" value="Unassembled WGS sequence"/>
</dbReference>
<dbReference type="PANTHER" id="PTHR31619:SF5">
    <property type="entry name" value="4-HYDROXY-3-METHYLBUT-2-ENYL DIPHOSPHATE REDUCTASE, CHLOROPLASTIC"/>
    <property type="match status" value="1"/>
</dbReference>
<dbReference type="EMBL" id="BMAR01000006">
    <property type="protein sequence ID" value="GFR43793.1"/>
    <property type="molecule type" value="Genomic_DNA"/>
</dbReference>
<protein>
    <recommendedName>
        <fullName evidence="10">4-hydroxy-3-methylbut-2-enyl diphosphate reductase</fullName>
        <ecNumber evidence="10">1.17.7.4</ecNumber>
    </recommendedName>
</protein>
<keyword evidence="12" id="KW-1185">Reference proteome</keyword>
<proteinExistence type="inferred from homology"/>
<name>A0AAD3DNF6_9CHLO</name>
<evidence type="ECO:0000313" key="12">
    <source>
        <dbReference type="Proteomes" id="UP001054857"/>
    </source>
</evidence>
<accession>A0AAD3DNF6</accession>
<sequence length="487" mass="53809">AKQGRSGFKSTALTKMQTALSSRPAAFSGSRLRTDVGQQRVAPISRVAVPMVHAVAAGATDTERVDGRALRRSLNQTGRYVRQPTNNPVSQQLMDEHGVGYSTSGLVAQMRSQGNRWKQGEVSVKLANAYGYCWGVERAVRMAYEARQAHPDKKVYVTNEIIHNPEVNKRLREMNIEIIEDHGKGKDYSQIAGGDVVIFPAFGATVQELNDFKARGVQMVDTTCPWVAKVWNSVDTHSRKQYTSVIHGKYSHEETVATASFAGNYVIIKDPKEAQYVCDYILNGGNREEFLAKFAKAVSQGFDPDTMLQRVGLANQTTMLKGETMQIGKMLEATMMQKYGAEKLNEHFLLMETICDATQERQDALYAMVADPEIDFMVVVGGFNSSNTSHLQEIAEHKGLPSFWVDSAERIDVGSNTILHKLAHGELRETANWLTPGKPITIGITSGASTPDRTVEEVLHKVFQIYDPAFGGVAPKECGRLAVPEEH</sequence>
<dbReference type="GO" id="GO:0019288">
    <property type="term" value="P:isopentenyl diphosphate biosynthetic process, methylerythritol 4-phosphate pathway"/>
    <property type="evidence" value="ECO:0007669"/>
    <property type="project" value="InterPro"/>
</dbReference>
<dbReference type="CDD" id="cd13944">
    <property type="entry name" value="lytB_ispH"/>
    <property type="match status" value="1"/>
</dbReference>
<reference evidence="11 12" key="1">
    <citation type="journal article" date="2021" name="Sci. Rep.">
        <title>Genome sequencing of the multicellular alga Astrephomene provides insights into convergent evolution of germ-soma differentiation.</title>
        <authorList>
            <person name="Yamashita S."/>
            <person name="Yamamoto K."/>
            <person name="Matsuzaki R."/>
            <person name="Suzuki S."/>
            <person name="Yamaguchi H."/>
            <person name="Hirooka S."/>
            <person name="Minakuchi Y."/>
            <person name="Miyagishima S."/>
            <person name="Kawachi M."/>
            <person name="Toyoda A."/>
            <person name="Nozaki H."/>
        </authorList>
    </citation>
    <scope>NUCLEOTIDE SEQUENCE [LARGE SCALE GENOMIC DNA]</scope>
    <source>
        <strain evidence="11 12">NIES-4017</strain>
    </source>
</reference>
<comment type="caution">
    <text evidence="11">The sequence shown here is derived from an EMBL/GenBank/DDBJ whole genome shotgun (WGS) entry which is preliminary data.</text>
</comment>
<evidence type="ECO:0000256" key="4">
    <source>
        <dbReference type="ARBA" id="ARBA00023002"/>
    </source>
</evidence>
<dbReference type="Gene3D" id="3.40.50.11270">
    <property type="match status" value="1"/>
</dbReference>
<keyword evidence="6" id="KW-0411">Iron-sulfur</keyword>
<dbReference type="NCBIfam" id="TIGR00216">
    <property type="entry name" value="ispH_lytB"/>
    <property type="match status" value="1"/>
</dbReference>
<evidence type="ECO:0000256" key="6">
    <source>
        <dbReference type="ARBA" id="ARBA00023014"/>
    </source>
</evidence>
<dbReference type="AlphaFoldDB" id="A0AAD3DNF6"/>
<evidence type="ECO:0000313" key="11">
    <source>
        <dbReference type="EMBL" id="GFR43793.1"/>
    </source>
</evidence>
<dbReference type="GO" id="GO:0050992">
    <property type="term" value="P:dimethylallyl diphosphate biosynthetic process"/>
    <property type="evidence" value="ECO:0007669"/>
    <property type="project" value="InterPro"/>
</dbReference>
<dbReference type="EC" id="1.17.7.4" evidence="10"/>
<feature type="non-terminal residue" evidence="11">
    <location>
        <position position="1"/>
    </location>
</feature>
<evidence type="ECO:0000256" key="3">
    <source>
        <dbReference type="ARBA" id="ARBA00022723"/>
    </source>
</evidence>
<dbReference type="GO" id="GO:0051539">
    <property type="term" value="F:4 iron, 4 sulfur cluster binding"/>
    <property type="evidence" value="ECO:0007669"/>
    <property type="project" value="UniProtKB-KW"/>
</dbReference>
<keyword evidence="4" id="KW-0560">Oxidoreductase</keyword>
<evidence type="ECO:0000256" key="5">
    <source>
        <dbReference type="ARBA" id="ARBA00023004"/>
    </source>
</evidence>
<comment type="pathway">
    <text evidence="8">Isoprenoid biosynthesis; dimethylallyl diphosphate biosynthesis; dimethylallyl diphosphate from (2E)-4-hydroxy-3-methylbutenyl diphosphate: step 1/1.</text>
</comment>
<evidence type="ECO:0000256" key="8">
    <source>
        <dbReference type="ARBA" id="ARBA00046314"/>
    </source>
</evidence>
<dbReference type="GO" id="GO:0051745">
    <property type="term" value="F:4-hydroxy-3-methylbut-2-enyl diphosphate reductase activity"/>
    <property type="evidence" value="ECO:0007669"/>
    <property type="project" value="UniProtKB-EC"/>
</dbReference>
<gene>
    <name evidence="11" type="ORF">Agub_g4910</name>
</gene>
<dbReference type="NCBIfam" id="NF009911">
    <property type="entry name" value="PRK13371.1"/>
    <property type="match status" value="1"/>
</dbReference>
<keyword evidence="3" id="KW-0479">Metal-binding</keyword>